<reference evidence="7 8" key="1">
    <citation type="journal article" date="2019" name="Int. J. Syst. Evol. Microbiol.">
        <title>The Global Catalogue of Microorganisms (GCM) 10K type strain sequencing project: providing services to taxonomists for standard genome sequencing and annotation.</title>
        <authorList>
            <consortium name="The Broad Institute Genomics Platform"/>
            <consortium name="The Broad Institute Genome Sequencing Center for Infectious Disease"/>
            <person name="Wu L."/>
            <person name="Ma J."/>
        </authorList>
    </citation>
    <scope>NUCLEOTIDE SEQUENCE [LARGE SCALE GENOMIC DNA]</scope>
    <source>
        <strain evidence="7 8">JCM 11448</strain>
    </source>
</reference>
<keyword evidence="4" id="KW-0067">ATP-binding</keyword>
<dbReference type="Pfam" id="PF18085">
    <property type="entry name" value="Mak_N_cap"/>
    <property type="match status" value="1"/>
</dbReference>
<feature type="region of interest" description="Disordered" evidence="5">
    <location>
        <begin position="184"/>
        <end position="224"/>
    </location>
</feature>
<comment type="caution">
    <text evidence="7">The sequence shown here is derived from an EMBL/GenBank/DDBJ whole genome shotgun (WGS) entry which is preliminary data.</text>
</comment>
<evidence type="ECO:0000256" key="1">
    <source>
        <dbReference type="ARBA" id="ARBA00022679"/>
    </source>
</evidence>
<accession>A0ABN1X1V3</accession>
<evidence type="ECO:0000256" key="2">
    <source>
        <dbReference type="ARBA" id="ARBA00022741"/>
    </source>
</evidence>
<evidence type="ECO:0000259" key="6">
    <source>
        <dbReference type="Pfam" id="PF18085"/>
    </source>
</evidence>
<dbReference type="InterPro" id="IPR040999">
    <property type="entry name" value="Mak_N_cap"/>
</dbReference>
<evidence type="ECO:0000256" key="4">
    <source>
        <dbReference type="ARBA" id="ARBA00022840"/>
    </source>
</evidence>
<dbReference type="Proteomes" id="UP001500282">
    <property type="component" value="Unassembled WGS sequence"/>
</dbReference>
<keyword evidence="3" id="KW-0418">Kinase</keyword>
<keyword evidence="1" id="KW-0808">Transferase</keyword>
<organism evidence="7 8">
    <name type="scientific">Streptomyces javensis</name>
    <dbReference type="NCBI Taxonomy" id="114698"/>
    <lineage>
        <taxon>Bacteria</taxon>
        <taxon>Bacillati</taxon>
        <taxon>Actinomycetota</taxon>
        <taxon>Actinomycetes</taxon>
        <taxon>Kitasatosporales</taxon>
        <taxon>Streptomycetaceae</taxon>
        <taxon>Streptomyces</taxon>
        <taxon>Streptomyces violaceusniger group</taxon>
    </lineage>
</organism>
<dbReference type="EMBL" id="BAAAIH010000024">
    <property type="protein sequence ID" value="GAA1279287.1"/>
    <property type="molecule type" value="Genomic_DNA"/>
</dbReference>
<keyword evidence="2" id="KW-0547">Nucleotide-binding</keyword>
<feature type="region of interest" description="Disordered" evidence="5">
    <location>
        <begin position="122"/>
        <end position="170"/>
    </location>
</feature>
<feature type="compositionally biased region" description="Low complexity" evidence="5">
    <location>
        <begin position="148"/>
        <end position="159"/>
    </location>
</feature>
<feature type="domain" description="Maltokinase N-terminal cap" evidence="6">
    <location>
        <begin position="20"/>
        <end position="107"/>
    </location>
</feature>
<sequence>MSIIHKTTMSPTKLELLTPWLPQQPWYAAARRPPELSRVGGFRLDDPEGEVGIEFMVVRDDAGDRPAWYHVPMTYRAAPLDGAERALIGTTEHGVLGQRWIYDGPHDPVLVAQLIALLQGRAEPQAQSQSHTPDPSVTAEVTGSGLDVPAGAAGAPAVANGPDGTRLLLGDGGPVLRVTRVLRPEPGAESGAEPGAESGAESGVESGPESTGARGHVSAGWRLSEGGEARGRYVVLYDGDTVS</sequence>
<evidence type="ECO:0000256" key="3">
    <source>
        <dbReference type="ARBA" id="ARBA00022777"/>
    </source>
</evidence>
<protein>
    <recommendedName>
        <fullName evidence="6">Maltokinase N-terminal cap domain-containing protein</fullName>
    </recommendedName>
</protein>
<gene>
    <name evidence="7" type="ORF">GCM10009579_43500</name>
</gene>
<name>A0ABN1X1V3_9ACTN</name>
<keyword evidence="8" id="KW-1185">Reference proteome</keyword>
<proteinExistence type="predicted"/>
<feature type="compositionally biased region" description="Polar residues" evidence="5">
    <location>
        <begin position="125"/>
        <end position="141"/>
    </location>
</feature>
<evidence type="ECO:0000256" key="5">
    <source>
        <dbReference type="SAM" id="MobiDB-lite"/>
    </source>
</evidence>
<evidence type="ECO:0000313" key="8">
    <source>
        <dbReference type="Proteomes" id="UP001500282"/>
    </source>
</evidence>
<evidence type="ECO:0000313" key="7">
    <source>
        <dbReference type="EMBL" id="GAA1279287.1"/>
    </source>
</evidence>